<accession>A0AAV4P2K9</accession>
<dbReference type="Proteomes" id="UP001054945">
    <property type="component" value="Unassembled WGS sequence"/>
</dbReference>
<proteinExistence type="predicted"/>
<sequence>MIEIILRFQVVGGQAIIRVPTTHSSPLSSKNSDSSCTVLSSPRGAKWYEGVNRILIPNALKGGRRVKNGGDIVSREQGGEFLCGGRSGVGGFSGNVPVYGSPVWRKWRFSLGFMLSKTVVIKAFANNAHDKSISVIVMKFYTVLSTFTDTAVFICKGGRQLFVFQSTPPTHHPLSSKNSDSSCTVLSSPREAKWYREAGGVKRILIPNVLKGEGVES</sequence>
<organism evidence="1 2">
    <name type="scientific">Caerostris extrusa</name>
    <name type="common">Bark spider</name>
    <name type="synonym">Caerostris bankana</name>
    <dbReference type="NCBI Taxonomy" id="172846"/>
    <lineage>
        <taxon>Eukaryota</taxon>
        <taxon>Metazoa</taxon>
        <taxon>Ecdysozoa</taxon>
        <taxon>Arthropoda</taxon>
        <taxon>Chelicerata</taxon>
        <taxon>Arachnida</taxon>
        <taxon>Araneae</taxon>
        <taxon>Araneomorphae</taxon>
        <taxon>Entelegynae</taxon>
        <taxon>Araneoidea</taxon>
        <taxon>Araneidae</taxon>
        <taxon>Caerostris</taxon>
    </lineage>
</organism>
<reference evidence="1 2" key="1">
    <citation type="submission" date="2021-06" db="EMBL/GenBank/DDBJ databases">
        <title>Caerostris extrusa draft genome.</title>
        <authorList>
            <person name="Kono N."/>
            <person name="Arakawa K."/>
        </authorList>
    </citation>
    <scope>NUCLEOTIDE SEQUENCE [LARGE SCALE GENOMIC DNA]</scope>
</reference>
<dbReference type="AlphaFoldDB" id="A0AAV4P2K9"/>
<evidence type="ECO:0000313" key="2">
    <source>
        <dbReference type="Proteomes" id="UP001054945"/>
    </source>
</evidence>
<name>A0AAV4P2K9_CAEEX</name>
<dbReference type="EMBL" id="BPLR01003914">
    <property type="protein sequence ID" value="GIX90134.1"/>
    <property type="molecule type" value="Genomic_DNA"/>
</dbReference>
<evidence type="ECO:0000313" key="1">
    <source>
        <dbReference type="EMBL" id="GIX90134.1"/>
    </source>
</evidence>
<protein>
    <submittedName>
        <fullName evidence="1">Uncharacterized protein</fullName>
    </submittedName>
</protein>
<comment type="caution">
    <text evidence="1">The sequence shown here is derived from an EMBL/GenBank/DDBJ whole genome shotgun (WGS) entry which is preliminary data.</text>
</comment>
<gene>
    <name evidence="1" type="ORF">CEXT_35631</name>
</gene>
<keyword evidence="2" id="KW-1185">Reference proteome</keyword>